<evidence type="ECO:0000313" key="2">
    <source>
        <dbReference type="Proteomes" id="UP000521943"/>
    </source>
</evidence>
<evidence type="ECO:0000313" key="1">
    <source>
        <dbReference type="EMBL" id="KAF6755396.1"/>
    </source>
</evidence>
<dbReference type="Proteomes" id="UP000521943">
    <property type="component" value="Unassembled WGS sequence"/>
</dbReference>
<proteinExistence type="predicted"/>
<dbReference type="AlphaFoldDB" id="A0A8H6HYR5"/>
<protein>
    <submittedName>
        <fullName evidence="1">Uncharacterized protein</fullName>
    </submittedName>
</protein>
<reference evidence="1 2" key="1">
    <citation type="submission" date="2020-07" db="EMBL/GenBank/DDBJ databases">
        <title>Comparative genomics of pyrophilous fungi reveals a link between fire events and developmental genes.</title>
        <authorList>
            <consortium name="DOE Joint Genome Institute"/>
            <person name="Steindorff A.S."/>
            <person name="Carver A."/>
            <person name="Calhoun S."/>
            <person name="Stillman K."/>
            <person name="Liu H."/>
            <person name="Lipzen A."/>
            <person name="Pangilinan J."/>
            <person name="Labutti K."/>
            <person name="Bruns T.D."/>
            <person name="Grigoriev I.V."/>
        </authorList>
    </citation>
    <scope>NUCLEOTIDE SEQUENCE [LARGE SCALE GENOMIC DNA]</scope>
    <source>
        <strain evidence="1 2">CBS 144469</strain>
    </source>
</reference>
<gene>
    <name evidence="1" type="ORF">DFP72DRAFT_340400</name>
</gene>
<organism evidence="1 2">
    <name type="scientific">Ephemerocybe angulata</name>
    <dbReference type="NCBI Taxonomy" id="980116"/>
    <lineage>
        <taxon>Eukaryota</taxon>
        <taxon>Fungi</taxon>
        <taxon>Dikarya</taxon>
        <taxon>Basidiomycota</taxon>
        <taxon>Agaricomycotina</taxon>
        <taxon>Agaricomycetes</taxon>
        <taxon>Agaricomycetidae</taxon>
        <taxon>Agaricales</taxon>
        <taxon>Agaricineae</taxon>
        <taxon>Psathyrellaceae</taxon>
        <taxon>Ephemerocybe</taxon>
    </lineage>
</organism>
<dbReference type="EMBL" id="JACGCI010000030">
    <property type="protein sequence ID" value="KAF6755396.1"/>
    <property type="molecule type" value="Genomic_DNA"/>
</dbReference>
<comment type="caution">
    <text evidence="1">The sequence shown here is derived from an EMBL/GenBank/DDBJ whole genome shotgun (WGS) entry which is preliminary data.</text>
</comment>
<sequence length="80" mass="9409">MPRRNPRVNFTREPQWDYVPESGCVVTDEMRQILARPGFLNDQNGGKQLQYLYSNQSMGFSLQDFFAFWTGLLFGYHPSR</sequence>
<keyword evidence="2" id="KW-1185">Reference proteome</keyword>
<name>A0A8H6HYR5_9AGAR</name>
<accession>A0A8H6HYR5</accession>